<feature type="compositionally biased region" description="Acidic residues" evidence="1">
    <location>
        <begin position="39"/>
        <end position="57"/>
    </location>
</feature>
<evidence type="ECO:0000313" key="2">
    <source>
        <dbReference type="EMBL" id="KAL3655015.1"/>
    </source>
</evidence>
<sequence length="119" mass="12881">MGKDGGGDIYGDGDRGRHSNYTNSDIDGNAEGDSNGNDIDFDSDINTDNGGDSEGDDNVQRDDVEVKTKGRGAGGRRLKSLKEQAIEKSNKLLRLCRKCDQKTTLDSRNCDKIKGVVNL</sequence>
<feature type="compositionally biased region" description="Polar residues" evidence="1">
    <location>
        <begin position="19"/>
        <end position="37"/>
    </location>
</feature>
<feature type="region of interest" description="Disordered" evidence="1">
    <location>
        <begin position="1"/>
        <end position="82"/>
    </location>
</feature>
<reference evidence="3" key="1">
    <citation type="journal article" date="2024" name="IScience">
        <title>Strigolactones Initiate the Formation of Haustorium-like Structures in Castilleja.</title>
        <authorList>
            <person name="Buerger M."/>
            <person name="Peterson D."/>
            <person name="Chory J."/>
        </authorList>
    </citation>
    <scope>NUCLEOTIDE SEQUENCE [LARGE SCALE GENOMIC DNA]</scope>
</reference>
<dbReference type="Proteomes" id="UP001632038">
    <property type="component" value="Unassembled WGS sequence"/>
</dbReference>
<organism evidence="2 3">
    <name type="scientific">Castilleja foliolosa</name>
    <dbReference type="NCBI Taxonomy" id="1961234"/>
    <lineage>
        <taxon>Eukaryota</taxon>
        <taxon>Viridiplantae</taxon>
        <taxon>Streptophyta</taxon>
        <taxon>Embryophyta</taxon>
        <taxon>Tracheophyta</taxon>
        <taxon>Spermatophyta</taxon>
        <taxon>Magnoliopsida</taxon>
        <taxon>eudicotyledons</taxon>
        <taxon>Gunneridae</taxon>
        <taxon>Pentapetalae</taxon>
        <taxon>asterids</taxon>
        <taxon>lamiids</taxon>
        <taxon>Lamiales</taxon>
        <taxon>Orobanchaceae</taxon>
        <taxon>Pedicularideae</taxon>
        <taxon>Castillejinae</taxon>
        <taxon>Castilleja</taxon>
    </lineage>
</organism>
<evidence type="ECO:0000313" key="3">
    <source>
        <dbReference type="Proteomes" id="UP001632038"/>
    </source>
</evidence>
<comment type="caution">
    <text evidence="2">The sequence shown here is derived from an EMBL/GenBank/DDBJ whole genome shotgun (WGS) entry which is preliminary data.</text>
</comment>
<keyword evidence="3" id="KW-1185">Reference proteome</keyword>
<gene>
    <name evidence="2" type="ORF">CASFOL_000801</name>
</gene>
<name>A0ABD3EPI7_9LAMI</name>
<evidence type="ECO:0000256" key="1">
    <source>
        <dbReference type="SAM" id="MobiDB-lite"/>
    </source>
</evidence>
<feature type="compositionally biased region" description="Basic and acidic residues" evidence="1">
    <location>
        <begin position="1"/>
        <end position="17"/>
    </location>
</feature>
<feature type="compositionally biased region" description="Basic and acidic residues" evidence="1">
    <location>
        <begin position="58"/>
        <end position="68"/>
    </location>
</feature>
<proteinExistence type="predicted"/>
<dbReference type="AlphaFoldDB" id="A0ABD3EPI7"/>
<dbReference type="EMBL" id="JAVIJP010000002">
    <property type="protein sequence ID" value="KAL3655015.1"/>
    <property type="molecule type" value="Genomic_DNA"/>
</dbReference>
<accession>A0ABD3EPI7</accession>
<protein>
    <submittedName>
        <fullName evidence="2">Uncharacterized protein</fullName>
    </submittedName>
</protein>